<name>A0A016SK65_9BILA</name>
<evidence type="ECO:0000313" key="2">
    <source>
        <dbReference type="EMBL" id="EYB90751.1"/>
    </source>
</evidence>
<gene>
    <name evidence="2" type="primary">Acey_s0214.g2314</name>
    <name evidence="2" type="ORF">Y032_0214g2314</name>
</gene>
<accession>A0A016SK65</accession>
<dbReference type="AlphaFoldDB" id="A0A016SK65"/>
<dbReference type="EMBL" id="JARK01001550">
    <property type="protein sequence ID" value="EYB90751.1"/>
    <property type="molecule type" value="Genomic_DNA"/>
</dbReference>
<protein>
    <submittedName>
        <fullName evidence="2">Uncharacterized protein</fullName>
    </submittedName>
</protein>
<evidence type="ECO:0000256" key="1">
    <source>
        <dbReference type="SAM" id="MobiDB-lite"/>
    </source>
</evidence>
<keyword evidence="3" id="KW-1185">Reference proteome</keyword>
<reference evidence="3" key="1">
    <citation type="journal article" date="2015" name="Nat. Genet.">
        <title>The genome and transcriptome of the zoonotic hookworm Ancylostoma ceylanicum identify infection-specific gene families.</title>
        <authorList>
            <person name="Schwarz E.M."/>
            <person name="Hu Y."/>
            <person name="Antoshechkin I."/>
            <person name="Miller M.M."/>
            <person name="Sternberg P.W."/>
            <person name="Aroian R.V."/>
        </authorList>
    </citation>
    <scope>NUCLEOTIDE SEQUENCE</scope>
    <source>
        <strain evidence="3">HY135</strain>
    </source>
</reference>
<feature type="region of interest" description="Disordered" evidence="1">
    <location>
        <begin position="1"/>
        <end position="68"/>
    </location>
</feature>
<sequence>MSDSFRTLSPPPKDRSMYELTRRLPPLPPPSPSPQLEAWDQPPPLFPASPPHQLVAEEPTDMPSDSSEALDGVVDQHDYGVVVPEAGELGATSDLNDTQKLIYAGCFNIFFGVGTEMSSFLDDFLCLQADGYKRKVVGCLLEGLKLGAPEVFMDPENLRRKPTQYWLKLGSNYDGRKKALTALRTTRAAWAVKIRQAIGRALNDVRQYDEAEAQDELLPGPVGT</sequence>
<proteinExistence type="predicted"/>
<dbReference type="Proteomes" id="UP000024635">
    <property type="component" value="Unassembled WGS sequence"/>
</dbReference>
<comment type="caution">
    <text evidence="2">The sequence shown here is derived from an EMBL/GenBank/DDBJ whole genome shotgun (WGS) entry which is preliminary data.</text>
</comment>
<feature type="compositionally biased region" description="Pro residues" evidence="1">
    <location>
        <begin position="41"/>
        <end position="50"/>
    </location>
</feature>
<organism evidence="2 3">
    <name type="scientific">Ancylostoma ceylanicum</name>
    <dbReference type="NCBI Taxonomy" id="53326"/>
    <lineage>
        <taxon>Eukaryota</taxon>
        <taxon>Metazoa</taxon>
        <taxon>Ecdysozoa</taxon>
        <taxon>Nematoda</taxon>
        <taxon>Chromadorea</taxon>
        <taxon>Rhabditida</taxon>
        <taxon>Rhabditina</taxon>
        <taxon>Rhabditomorpha</taxon>
        <taxon>Strongyloidea</taxon>
        <taxon>Ancylostomatidae</taxon>
        <taxon>Ancylostomatinae</taxon>
        <taxon>Ancylostoma</taxon>
    </lineage>
</organism>
<evidence type="ECO:0000313" key="3">
    <source>
        <dbReference type="Proteomes" id="UP000024635"/>
    </source>
</evidence>
<feature type="compositionally biased region" description="Basic and acidic residues" evidence="1">
    <location>
        <begin position="12"/>
        <end position="22"/>
    </location>
</feature>